<reference evidence="1 2" key="1">
    <citation type="journal article" date="2014" name="Genome Biol. Evol.">
        <title>The genome of the myxosporean Thelohanellus kitauei shows adaptations to nutrient acquisition within its fish host.</title>
        <authorList>
            <person name="Yang Y."/>
            <person name="Xiong J."/>
            <person name="Zhou Z."/>
            <person name="Huo F."/>
            <person name="Miao W."/>
            <person name="Ran C."/>
            <person name="Liu Y."/>
            <person name="Zhang J."/>
            <person name="Feng J."/>
            <person name="Wang M."/>
            <person name="Wang M."/>
            <person name="Wang L."/>
            <person name="Yao B."/>
        </authorList>
    </citation>
    <scope>NUCLEOTIDE SEQUENCE [LARGE SCALE GENOMIC DNA]</scope>
    <source>
        <strain evidence="1">Wuqing</strain>
    </source>
</reference>
<comment type="caution">
    <text evidence="1">The sequence shown here is derived from an EMBL/GenBank/DDBJ whole genome shotgun (WGS) entry which is preliminary data.</text>
</comment>
<keyword evidence="2" id="KW-1185">Reference proteome</keyword>
<evidence type="ECO:0000313" key="1">
    <source>
        <dbReference type="EMBL" id="KII66074.1"/>
    </source>
</evidence>
<dbReference type="Proteomes" id="UP000031668">
    <property type="component" value="Unassembled WGS sequence"/>
</dbReference>
<sequence length="470" mass="52764">MKVAWKLPNHESPTEHRNDSLNILCGDVSGSLALTNVHSKRVLASCVKFGGPVQAIKWVYFEHDKSSFALVLFSPDIMALFSGLNLCVCWRLKYGTPIVSICVSTSTRSMLSVASIQSIHIYQDFCFWESPKTVKKKMNIVENSDGLSVVIDLTNQSAGEKVDQLAKPQKSLLDTASNVLKTFHNRSERGSLSDPQGDSQNMIIFAAEFLPYFTQILLIVVRRTVIVYNIESEQTLSRFSVGFEVRSFYMLKHMDSFLLASPFNFSIYSAKRFTTCNSEIPNRDSGMYAEAKSVGSNSSFMFNRVASGEPMKIGRQTYFASLSVNPVTECEFVYITRVGSLFFYRLPFLSTPNKRPTHSVPIDLTFQKFLTKSGYDDQDDDNVLTLRCLQRSVIYNINFNPICIRVSPATTDKTNRSYRLYAAIALSLDNILGACDLCVVDIKTGDSVTLQYTTKVENDQISSIHLSEAR</sequence>
<organism evidence="1 2">
    <name type="scientific">Thelohanellus kitauei</name>
    <name type="common">Myxosporean</name>
    <dbReference type="NCBI Taxonomy" id="669202"/>
    <lineage>
        <taxon>Eukaryota</taxon>
        <taxon>Metazoa</taxon>
        <taxon>Cnidaria</taxon>
        <taxon>Myxozoa</taxon>
        <taxon>Myxosporea</taxon>
        <taxon>Bivalvulida</taxon>
        <taxon>Platysporina</taxon>
        <taxon>Myxobolidae</taxon>
        <taxon>Thelohanellus</taxon>
    </lineage>
</organism>
<dbReference type="PANTHER" id="PTHR14593">
    <property type="entry name" value="WD REPEAT-CONTAINING PROTEIN 11"/>
    <property type="match status" value="1"/>
</dbReference>
<dbReference type="PANTHER" id="PTHR14593:SF5">
    <property type="entry name" value="WD REPEAT-CONTAINING PROTEIN 11"/>
    <property type="match status" value="1"/>
</dbReference>
<proteinExistence type="predicted"/>
<protein>
    <submittedName>
        <fullName evidence="1">Uncharacterized protein</fullName>
    </submittedName>
</protein>
<name>A0A0C2IKX8_THEKT</name>
<dbReference type="EMBL" id="JWZT01003614">
    <property type="protein sequence ID" value="KII66074.1"/>
    <property type="molecule type" value="Genomic_DNA"/>
</dbReference>
<accession>A0A0C2IKX8</accession>
<dbReference type="AlphaFoldDB" id="A0A0C2IKX8"/>
<gene>
    <name evidence="1" type="ORF">RF11_08734</name>
</gene>
<dbReference type="OrthoDB" id="1291858at2759"/>
<dbReference type="GO" id="GO:0005737">
    <property type="term" value="C:cytoplasm"/>
    <property type="evidence" value="ECO:0007669"/>
    <property type="project" value="TreeGrafter"/>
</dbReference>
<dbReference type="InterPro" id="IPR039694">
    <property type="entry name" value="WDR11"/>
</dbReference>
<evidence type="ECO:0000313" key="2">
    <source>
        <dbReference type="Proteomes" id="UP000031668"/>
    </source>
</evidence>